<name>A0A9N9A9S3_9GLOM</name>
<evidence type="ECO:0000313" key="2">
    <source>
        <dbReference type="EMBL" id="CAG8522772.1"/>
    </source>
</evidence>
<gene>
    <name evidence="2" type="ORF">DERYTH_LOCUS3956</name>
</gene>
<organism evidence="2 3">
    <name type="scientific">Dentiscutata erythropus</name>
    <dbReference type="NCBI Taxonomy" id="1348616"/>
    <lineage>
        <taxon>Eukaryota</taxon>
        <taxon>Fungi</taxon>
        <taxon>Fungi incertae sedis</taxon>
        <taxon>Mucoromycota</taxon>
        <taxon>Glomeromycotina</taxon>
        <taxon>Glomeromycetes</taxon>
        <taxon>Diversisporales</taxon>
        <taxon>Gigasporaceae</taxon>
        <taxon>Dentiscutata</taxon>
    </lineage>
</organism>
<dbReference type="AlphaFoldDB" id="A0A9N9A9S3"/>
<accession>A0A9N9A9S3</accession>
<feature type="compositionally biased region" description="Basic and acidic residues" evidence="1">
    <location>
        <begin position="96"/>
        <end position="106"/>
    </location>
</feature>
<evidence type="ECO:0000313" key="3">
    <source>
        <dbReference type="Proteomes" id="UP000789405"/>
    </source>
</evidence>
<proteinExistence type="predicted"/>
<dbReference type="EMBL" id="CAJVPY010001456">
    <property type="protein sequence ID" value="CAG8522772.1"/>
    <property type="molecule type" value="Genomic_DNA"/>
</dbReference>
<feature type="region of interest" description="Disordered" evidence="1">
    <location>
        <begin position="1"/>
        <end position="57"/>
    </location>
</feature>
<comment type="caution">
    <text evidence="2">The sequence shown here is derived from an EMBL/GenBank/DDBJ whole genome shotgun (WGS) entry which is preliminary data.</text>
</comment>
<protein>
    <submittedName>
        <fullName evidence="2">10823_t:CDS:1</fullName>
    </submittedName>
</protein>
<feature type="non-terminal residue" evidence="2">
    <location>
        <position position="1"/>
    </location>
</feature>
<dbReference type="Proteomes" id="UP000789405">
    <property type="component" value="Unassembled WGS sequence"/>
</dbReference>
<reference evidence="2" key="1">
    <citation type="submission" date="2021-06" db="EMBL/GenBank/DDBJ databases">
        <authorList>
            <person name="Kallberg Y."/>
            <person name="Tangrot J."/>
            <person name="Rosling A."/>
        </authorList>
    </citation>
    <scope>NUCLEOTIDE SEQUENCE</scope>
    <source>
        <strain evidence="2">MA453B</strain>
    </source>
</reference>
<feature type="compositionally biased region" description="Low complexity" evidence="1">
    <location>
        <begin position="28"/>
        <end position="39"/>
    </location>
</feature>
<feature type="region of interest" description="Disordered" evidence="1">
    <location>
        <begin position="82"/>
        <end position="106"/>
    </location>
</feature>
<evidence type="ECO:0000256" key="1">
    <source>
        <dbReference type="SAM" id="MobiDB-lite"/>
    </source>
</evidence>
<keyword evidence="3" id="KW-1185">Reference proteome</keyword>
<dbReference type="OrthoDB" id="10576312at2759"/>
<sequence length="215" mass="24314">AYGQDNTDEIPHNSNTAIDAFSYNDLENNTSQDNQDTTNIDADQGNKIPANNVSPSLKSILRSSVQKNNDIKKAEYNAQNSGALNDIDKKRKRGRAAKEPSSHKAVDQSTKHLKIISSRLLLVRKFMYCRTYVHTYVVAVRDDNSSVVVVTLGLTLLYNLLNIMNKILLSRRALTLVRGIRKKGSELLYSEPIKRVLQDKYTYFFEISNSKLALF</sequence>